<feature type="transmembrane region" description="Helical" evidence="19">
    <location>
        <begin position="100"/>
        <end position="119"/>
    </location>
</feature>
<dbReference type="PROSITE" id="PS01315">
    <property type="entry name" value="CDS"/>
    <property type="match status" value="1"/>
</dbReference>
<name>A0A3S8RNU1_9FIRM</name>
<evidence type="ECO:0000313" key="20">
    <source>
        <dbReference type="EMBL" id="AZK44473.1"/>
    </source>
</evidence>
<proteinExistence type="inferred from homology"/>
<dbReference type="AlphaFoldDB" id="A0A3S8RNU1"/>
<evidence type="ECO:0000256" key="12">
    <source>
        <dbReference type="ARBA" id="ARBA00022695"/>
    </source>
</evidence>
<keyword evidence="14" id="KW-0443">Lipid metabolism</keyword>
<keyword evidence="13 19" id="KW-1133">Transmembrane helix</keyword>
<keyword evidence="8" id="KW-1003">Cell membrane</keyword>
<evidence type="ECO:0000256" key="14">
    <source>
        <dbReference type="ARBA" id="ARBA00023098"/>
    </source>
</evidence>
<evidence type="ECO:0000256" key="13">
    <source>
        <dbReference type="ARBA" id="ARBA00022989"/>
    </source>
</evidence>
<keyword evidence="11 18" id="KW-0812">Transmembrane</keyword>
<sequence>MKERITTAIVLVAVFGAALFAGNRALFTLIMGLILLGAYEIYLLNKSRLKPVIVPIIIAFTITGGLIQADYLPSYTAVLIMTLFALTVFFEWFTFDNVSYMFILIMMLVLAVQAVSVVLNYDKFVFIYVLLATYLTDTFAYFGGMLFGKHKLIERISPKKTIEGAVIGYAMSAILSFIFGSVFILNYVPLNAVIAGSLIIPFIGQIGDLAFSSIKRHFDVKDFGYIFPGHGGVLDRVDSVIFALLTFNIILTIFV</sequence>
<feature type="transmembrane region" description="Helical" evidence="19">
    <location>
        <begin position="167"/>
        <end position="188"/>
    </location>
</feature>
<dbReference type="PANTHER" id="PTHR46382:SF1">
    <property type="entry name" value="PHOSPHATIDATE CYTIDYLYLTRANSFERASE"/>
    <property type="match status" value="1"/>
</dbReference>
<dbReference type="KEGG" id="eri:EEI45_06795"/>
<dbReference type="Proteomes" id="UP000278804">
    <property type="component" value="Chromosome"/>
</dbReference>
<evidence type="ECO:0000256" key="19">
    <source>
        <dbReference type="SAM" id="Phobius"/>
    </source>
</evidence>
<keyword evidence="16" id="KW-0594">Phospholipid biosynthesis</keyword>
<dbReference type="GO" id="GO:0005886">
    <property type="term" value="C:plasma membrane"/>
    <property type="evidence" value="ECO:0007669"/>
    <property type="project" value="UniProtKB-SubCell"/>
</dbReference>
<evidence type="ECO:0000256" key="4">
    <source>
        <dbReference type="ARBA" id="ARBA00005189"/>
    </source>
</evidence>
<dbReference type="RefSeq" id="WP_125164641.1">
    <property type="nucleotide sequence ID" value="NZ_CP034234.1"/>
</dbReference>
<accession>A0A3S8RNU1</accession>
<feature type="transmembrane region" description="Helical" evidence="19">
    <location>
        <begin position="52"/>
        <end position="69"/>
    </location>
</feature>
<dbReference type="InterPro" id="IPR000374">
    <property type="entry name" value="PC_trans"/>
</dbReference>
<comment type="subcellular location">
    <subcellularLocation>
        <location evidence="2">Cell membrane</location>
        <topology evidence="2">Multi-pass membrane protein</topology>
    </subcellularLocation>
</comment>
<dbReference type="EC" id="2.7.7.41" evidence="6 18"/>
<evidence type="ECO:0000256" key="6">
    <source>
        <dbReference type="ARBA" id="ARBA00012487"/>
    </source>
</evidence>
<evidence type="ECO:0000256" key="11">
    <source>
        <dbReference type="ARBA" id="ARBA00022692"/>
    </source>
</evidence>
<dbReference type="GO" id="GO:0016024">
    <property type="term" value="P:CDP-diacylglycerol biosynthetic process"/>
    <property type="evidence" value="ECO:0007669"/>
    <property type="project" value="UniProtKB-UniPathway"/>
</dbReference>
<dbReference type="EMBL" id="CP034234">
    <property type="protein sequence ID" value="AZK44473.1"/>
    <property type="molecule type" value="Genomic_DNA"/>
</dbReference>
<keyword evidence="21" id="KW-1185">Reference proteome</keyword>
<keyword evidence="17" id="KW-1208">Phospholipid metabolism</keyword>
<dbReference type="Pfam" id="PF01148">
    <property type="entry name" value="CTP_transf_1"/>
    <property type="match status" value="1"/>
</dbReference>
<dbReference type="GO" id="GO:0004605">
    <property type="term" value="F:phosphatidate cytidylyltransferase activity"/>
    <property type="evidence" value="ECO:0007669"/>
    <property type="project" value="UniProtKB-EC"/>
</dbReference>
<comment type="pathway">
    <text evidence="3 18">Phospholipid metabolism; CDP-diacylglycerol biosynthesis; CDP-diacylglycerol from sn-glycerol 3-phosphate: step 3/3.</text>
</comment>
<comment type="pathway">
    <text evidence="4">Lipid metabolism.</text>
</comment>
<dbReference type="PANTHER" id="PTHR46382">
    <property type="entry name" value="PHOSPHATIDATE CYTIDYLYLTRANSFERASE"/>
    <property type="match status" value="1"/>
</dbReference>
<evidence type="ECO:0000256" key="18">
    <source>
        <dbReference type="RuleBase" id="RU003938"/>
    </source>
</evidence>
<evidence type="ECO:0000256" key="9">
    <source>
        <dbReference type="ARBA" id="ARBA00022516"/>
    </source>
</evidence>
<evidence type="ECO:0000256" key="15">
    <source>
        <dbReference type="ARBA" id="ARBA00023136"/>
    </source>
</evidence>
<feature type="transmembrane region" description="Helical" evidence="19">
    <location>
        <begin position="26"/>
        <end position="45"/>
    </location>
</feature>
<keyword evidence="15 19" id="KW-0472">Membrane</keyword>
<evidence type="ECO:0000256" key="1">
    <source>
        <dbReference type="ARBA" id="ARBA00001698"/>
    </source>
</evidence>
<organism evidence="20 21">
    <name type="scientific">Erysipelothrix piscisicarius</name>
    <dbReference type="NCBI Taxonomy" id="2485784"/>
    <lineage>
        <taxon>Bacteria</taxon>
        <taxon>Bacillati</taxon>
        <taxon>Bacillota</taxon>
        <taxon>Erysipelotrichia</taxon>
        <taxon>Erysipelotrichales</taxon>
        <taxon>Erysipelotrichaceae</taxon>
        <taxon>Erysipelothrix</taxon>
    </lineage>
</organism>
<comment type="catalytic activity">
    <reaction evidence="1 18">
        <text>a 1,2-diacyl-sn-glycero-3-phosphate + CTP + H(+) = a CDP-1,2-diacyl-sn-glycerol + diphosphate</text>
        <dbReference type="Rhea" id="RHEA:16229"/>
        <dbReference type="ChEBI" id="CHEBI:15378"/>
        <dbReference type="ChEBI" id="CHEBI:33019"/>
        <dbReference type="ChEBI" id="CHEBI:37563"/>
        <dbReference type="ChEBI" id="CHEBI:58332"/>
        <dbReference type="ChEBI" id="CHEBI:58608"/>
        <dbReference type="EC" id="2.7.7.41"/>
    </reaction>
</comment>
<keyword evidence="9" id="KW-0444">Lipid biosynthesis</keyword>
<evidence type="ECO:0000313" key="21">
    <source>
        <dbReference type="Proteomes" id="UP000278804"/>
    </source>
</evidence>
<reference evidence="20 21" key="1">
    <citation type="journal article" date="2020" name="Int. J. Syst. Evol. Microbiol.">
        <title>Description of Erysipelothrix piscisicarius sp. nov., an emergent fish pathogen, and assessment of virulence using a tiger barb (Puntigrus tetrazona) infection model.</title>
        <authorList>
            <person name="Pomaranski E.K."/>
            <person name="Griffin M.J."/>
            <person name="Camus A.C."/>
            <person name="Armwood A.R."/>
            <person name="Shelley J."/>
            <person name="Waldbieser G.C."/>
            <person name="LaFrentz B.R."/>
            <person name="Garcia J.C."/>
            <person name="Yanong R."/>
            <person name="Soto E."/>
        </authorList>
    </citation>
    <scope>NUCLEOTIDE SEQUENCE [LARGE SCALE GENOMIC DNA]</scope>
    <source>
        <strain evidence="20 21">15TAL0474</strain>
    </source>
</reference>
<feature type="transmembrane region" description="Helical" evidence="19">
    <location>
        <begin position="125"/>
        <end position="147"/>
    </location>
</feature>
<dbReference type="UniPathway" id="UPA00557">
    <property type="reaction ID" value="UER00614"/>
</dbReference>
<evidence type="ECO:0000256" key="7">
    <source>
        <dbReference type="ARBA" id="ARBA00019373"/>
    </source>
</evidence>
<evidence type="ECO:0000256" key="5">
    <source>
        <dbReference type="ARBA" id="ARBA00010185"/>
    </source>
</evidence>
<comment type="similarity">
    <text evidence="5 18">Belongs to the CDS family.</text>
</comment>
<evidence type="ECO:0000256" key="16">
    <source>
        <dbReference type="ARBA" id="ARBA00023209"/>
    </source>
</evidence>
<keyword evidence="12 18" id="KW-0548">Nucleotidyltransferase</keyword>
<evidence type="ECO:0000256" key="10">
    <source>
        <dbReference type="ARBA" id="ARBA00022679"/>
    </source>
</evidence>
<feature type="transmembrane region" description="Helical" evidence="19">
    <location>
        <begin position="75"/>
        <end position="93"/>
    </location>
</feature>
<gene>
    <name evidence="20" type="ORF">EEI45_06795</name>
</gene>
<evidence type="ECO:0000256" key="2">
    <source>
        <dbReference type="ARBA" id="ARBA00004651"/>
    </source>
</evidence>
<keyword evidence="10 18" id="KW-0808">Transferase</keyword>
<feature type="transmembrane region" description="Helical" evidence="19">
    <location>
        <begin position="194"/>
        <end position="212"/>
    </location>
</feature>
<evidence type="ECO:0000256" key="8">
    <source>
        <dbReference type="ARBA" id="ARBA00022475"/>
    </source>
</evidence>
<protein>
    <recommendedName>
        <fullName evidence="7 18">Phosphatidate cytidylyltransferase</fullName>
        <ecNumber evidence="6 18">2.7.7.41</ecNumber>
    </recommendedName>
</protein>
<evidence type="ECO:0000256" key="17">
    <source>
        <dbReference type="ARBA" id="ARBA00023264"/>
    </source>
</evidence>
<evidence type="ECO:0000256" key="3">
    <source>
        <dbReference type="ARBA" id="ARBA00005119"/>
    </source>
</evidence>